<name>A0A7D9D306_9GAMM</name>
<organism evidence="2">
    <name type="scientific">uncultured Woeseiaceae bacterium</name>
    <dbReference type="NCBI Taxonomy" id="1983305"/>
    <lineage>
        <taxon>Bacteria</taxon>
        <taxon>Pseudomonadati</taxon>
        <taxon>Pseudomonadota</taxon>
        <taxon>Gammaproteobacteria</taxon>
        <taxon>Woeseiales</taxon>
        <taxon>Woeseiaceae</taxon>
        <taxon>environmental samples</taxon>
    </lineage>
</organism>
<proteinExistence type="predicted"/>
<gene>
    <name evidence="2" type="ORF">JTBM06_V1_140008</name>
</gene>
<evidence type="ECO:0000313" key="2">
    <source>
        <dbReference type="EMBL" id="VUX55852.1"/>
    </source>
</evidence>
<dbReference type="GO" id="GO:0005886">
    <property type="term" value="C:plasma membrane"/>
    <property type="evidence" value="ECO:0007669"/>
    <property type="project" value="TreeGrafter"/>
</dbReference>
<protein>
    <submittedName>
        <fullName evidence="2">Putative Hemerythrin HHE cation binding domain protein</fullName>
    </submittedName>
</protein>
<dbReference type="InterPro" id="IPR012312">
    <property type="entry name" value="Hemerythrin-like"/>
</dbReference>
<feature type="domain" description="Hemerythrin-like" evidence="1">
    <location>
        <begin position="4"/>
        <end position="138"/>
    </location>
</feature>
<reference evidence="2" key="1">
    <citation type="submission" date="2019-07" db="EMBL/GenBank/DDBJ databases">
        <authorList>
            <person name="Weber M."/>
            <person name="Kostadinov I."/>
            <person name="Kostadinov D I."/>
        </authorList>
    </citation>
    <scope>NUCLEOTIDE SEQUENCE</scope>
    <source>
        <strain evidence="2">Gfbio:sag-sample-m06:053724c1-46a9-4a36-b237-ea2bf867836b</strain>
    </source>
</reference>
<dbReference type="EMBL" id="LR633967">
    <property type="protein sequence ID" value="VUX55852.1"/>
    <property type="molecule type" value="Genomic_DNA"/>
</dbReference>
<evidence type="ECO:0000259" key="1">
    <source>
        <dbReference type="Pfam" id="PF01814"/>
    </source>
</evidence>
<dbReference type="CDD" id="cd12108">
    <property type="entry name" value="Hr-like"/>
    <property type="match status" value="1"/>
</dbReference>
<accession>A0A7D9D306</accession>
<dbReference type="Gene3D" id="1.20.120.520">
    <property type="entry name" value="nmb1532 protein domain like"/>
    <property type="match status" value="1"/>
</dbReference>
<dbReference type="Pfam" id="PF01814">
    <property type="entry name" value="Hemerythrin"/>
    <property type="match status" value="1"/>
</dbReference>
<dbReference type="PANTHER" id="PTHR39966">
    <property type="entry name" value="BLL2471 PROTEIN-RELATED"/>
    <property type="match status" value="1"/>
</dbReference>
<dbReference type="PANTHER" id="PTHR39966:SF1">
    <property type="entry name" value="HEMERYTHRIN-LIKE DOMAIN-CONTAINING PROTEIN"/>
    <property type="match status" value="1"/>
</dbReference>
<dbReference type="AlphaFoldDB" id="A0A7D9D306"/>
<sequence length="188" mass="21493">MSNVIAALDRDHANIAKLLELLDSEVLAIEVGKTPDYPLLQDIMRYMTQYPDLFHHPKEELIFAQLLKREPGARAVVNELLEEHISIELAGQEFERLLRKSGVDSVEVREQLGVAGFAYSRALREHMLKEERKVYPLAIGVLTKEDWQVIDEEVDAVEDPVFGAAIADEYQRLYQLIVDYHYVAEKSG</sequence>